<reference evidence="2 3" key="1">
    <citation type="submission" date="2015-08" db="EMBL/GenBank/DDBJ databases">
        <title>Next Generation Sequencing and Analysis of the Genome of Puccinia sorghi L Schw, the Causal Agent of Maize Common Rust.</title>
        <authorList>
            <person name="Rochi L."/>
            <person name="Burguener G."/>
            <person name="Darino M."/>
            <person name="Turjanski A."/>
            <person name="Kreff E."/>
            <person name="Dieguez M.J."/>
            <person name="Sacco F."/>
        </authorList>
    </citation>
    <scope>NUCLEOTIDE SEQUENCE [LARGE SCALE GENOMIC DNA]</scope>
    <source>
        <strain evidence="2 3">RO10H11247</strain>
    </source>
</reference>
<dbReference type="Proteomes" id="UP000037035">
    <property type="component" value="Unassembled WGS sequence"/>
</dbReference>
<protein>
    <submittedName>
        <fullName evidence="2">Uncharacterized protein</fullName>
    </submittedName>
</protein>
<gene>
    <name evidence="2" type="ORF">VP01_275g8</name>
</gene>
<dbReference type="AlphaFoldDB" id="A0A0L6V4Q9"/>
<proteinExistence type="predicted"/>
<organism evidence="2 3">
    <name type="scientific">Puccinia sorghi</name>
    <dbReference type="NCBI Taxonomy" id="27349"/>
    <lineage>
        <taxon>Eukaryota</taxon>
        <taxon>Fungi</taxon>
        <taxon>Dikarya</taxon>
        <taxon>Basidiomycota</taxon>
        <taxon>Pucciniomycotina</taxon>
        <taxon>Pucciniomycetes</taxon>
        <taxon>Pucciniales</taxon>
        <taxon>Pucciniaceae</taxon>
        <taxon>Puccinia</taxon>
    </lineage>
</organism>
<name>A0A0L6V4Q9_9BASI</name>
<evidence type="ECO:0000256" key="1">
    <source>
        <dbReference type="SAM" id="MobiDB-lite"/>
    </source>
</evidence>
<accession>A0A0L6V4Q9</accession>
<dbReference type="OrthoDB" id="10394639at2759"/>
<keyword evidence="3" id="KW-1185">Reference proteome</keyword>
<comment type="caution">
    <text evidence="2">The sequence shown here is derived from an EMBL/GenBank/DDBJ whole genome shotgun (WGS) entry which is preliminary data.</text>
</comment>
<dbReference type="VEuPathDB" id="FungiDB:VP01_275g8"/>
<evidence type="ECO:0000313" key="2">
    <source>
        <dbReference type="EMBL" id="KNZ55125.1"/>
    </source>
</evidence>
<feature type="region of interest" description="Disordered" evidence="1">
    <location>
        <begin position="50"/>
        <end position="111"/>
    </location>
</feature>
<sequence>MAAVMCSANHKAQLLDFIYQVKPHSKLPPKIKVSPLRHLANRCLIRLKAREADAIDAAPTPSPSSSITSLSDPPTAKPSPTPSPESQARTPKRQAASRKTATPLPSRARAA</sequence>
<dbReference type="EMBL" id="LAVV01007679">
    <property type="protein sequence ID" value="KNZ55125.1"/>
    <property type="molecule type" value="Genomic_DNA"/>
</dbReference>
<feature type="compositionally biased region" description="Low complexity" evidence="1">
    <location>
        <begin position="55"/>
        <end position="74"/>
    </location>
</feature>
<evidence type="ECO:0000313" key="3">
    <source>
        <dbReference type="Proteomes" id="UP000037035"/>
    </source>
</evidence>